<accession>A0ACC3DSL9</accession>
<dbReference type="EMBL" id="JAWDJW010001080">
    <property type="protein sequence ID" value="KAK3079538.1"/>
    <property type="molecule type" value="Genomic_DNA"/>
</dbReference>
<evidence type="ECO:0000313" key="1">
    <source>
        <dbReference type="EMBL" id="KAK3079538.1"/>
    </source>
</evidence>
<comment type="caution">
    <text evidence="1">The sequence shown here is derived from an EMBL/GenBank/DDBJ whole genome shotgun (WGS) entry which is preliminary data.</text>
</comment>
<sequence length="151" mass="16886">KSREEEVQRFHNGDPEGHRQQYWTPPRTSSRQPSSAAPLSGADKAEQYADGMGNGTVLRTLDRRKEGEARAQDEGEPDYDTSSDEETDVKTFLSKDASRSHGSKSRSRAEQMSNWNDVPSEFLTTPRAAGRAGERGRGRGRDEGWQDWGQS</sequence>
<reference evidence="1" key="1">
    <citation type="submission" date="2024-09" db="EMBL/GenBank/DDBJ databases">
        <title>Black Yeasts Isolated from many extreme environments.</title>
        <authorList>
            <person name="Coleine C."/>
            <person name="Stajich J.E."/>
            <person name="Selbmann L."/>
        </authorList>
    </citation>
    <scope>NUCLEOTIDE SEQUENCE</scope>
    <source>
        <strain evidence="1">CCFEE 5737</strain>
    </source>
</reference>
<keyword evidence="2" id="KW-1185">Reference proteome</keyword>
<protein>
    <submittedName>
        <fullName evidence="1">Uncharacterized protein</fullName>
    </submittedName>
</protein>
<name>A0ACC3DSL9_9PEZI</name>
<evidence type="ECO:0000313" key="2">
    <source>
        <dbReference type="Proteomes" id="UP001186974"/>
    </source>
</evidence>
<feature type="non-terminal residue" evidence="1">
    <location>
        <position position="1"/>
    </location>
</feature>
<gene>
    <name evidence="1" type="ORF">LTS18_004607</name>
</gene>
<proteinExistence type="predicted"/>
<dbReference type="Proteomes" id="UP001186974">
    <property type="component" value="Unassembled WGS sequence"/>
</dbReference>
<organism evidence="1 2">
    <name type="scientific">Coniosporium uncinatum</name>
    <dbReference type="NCBI Taxonomy" id="93489"/>
    <lineage>
        <taxon>Eukaryota</taxon>
        <taxon>Fungi</taxon>
        <taxon>Dikarya</taxon>
        <taxon>Ascomycota</taxon>
        <taxon>Pezizomycotina</taxon>
        <taxon>Dothideomycetes</taxon>
        <taxon>Dothideomycetes incertae sedis</taxon>
        <taxon>Coniosporium</taxon>
    </lineage>
</organism>